<dbReference type="FunFam" id="1.10.3470.10:FF:000001">
    <property type="entry name" value="Vitamin B12 ABC transporter permease BtuC"/>
    <property type="match status" value="1"/>
</dbReference>
<dbReference type="Gene3D" id="1.10.3470.10">
    <property type="entry name" value="ABC transporter involved in vitamin B12 uptake, BtuC"/>
    <property type="match status" value="1"/>
</dbReference>
<comment type="similarity">
    <text evidence="2">Belongs to the binding-protein-dependent transport system permease family. FecCD subfamily.</text>
</comment>
<dbReference type="PATRIC" id="fig|1397.4.peg.3533"/>
<evidence type="ECO:0000256" key="1">
    <source>
        <dbReference type="ARBA" id="ARBA00004651"/>
    </source>
</evidence>
<evidence type="ECO:0000256" key="6">
    <source>
        <dbReference type="ARBA" id="ARBA00022989"/>
    </source>
</evidence>
<sequence>MSALKLTNKNIYIVSTALLTAIVLVFVLSLNMGTIKISPMEMIEAFTGKGTVQNFNILYNFRLPRSVIAVLIGMGMAIAGAILQGVSRNSLADPGIIGINSGAGFGVILYIFFIQGSAFQAGSLSVYIMPFFALAGALMAAALIYIIAWKDGVTPVRLVLVGIGINAAFGALIIIFQLMMDPRDFTQATIWLSGSIWSASWSYVLALLPWILILVPIAISKFQSINLLQLGDNLAKGLGVSIEKERGLLLLLAVGLSGACVSVGGGISFLGLLAPHLARMLVGPKHQRLLPIAALIGALLLLTSDIIAKSLMVGSEIPVGLVLSCLGAPYFIYLLIKE</sequence>
<name>A0A0J1KZ45_NIACI</name>
<feature type="transmembrane region" description="Helical" evidence="8">
    <location>
        <begin position="95"/>
        <end position="114"/>
    </location>
</feature>
<dbReference type="Pfam" id="PF01032">
    <property type="entry name" value="FecCD"/>
    <property type="match status" value="1"/>
</dbReference>
<dbReference type="AlphaFoldDB" id="A0A0J1KZ45"/>
<dbReference type="GeneID" id="56351439"/>
<evidence type="ECO:0000256" key="5">
    <source>
        <dbReference type="ARBA" id="ARBA00022692"/>
    </source>
</evidence>
<evidence type="ECO:0000313" key="9">
    <source>
        <dbReference type="EMBL" id="KLV22045.1"/>
    </source>
</evidence>
<keyword evidence="10" id="KW-1185">Reference proteome</keyword>
<dbReference type="GO" id="GO:0022857">
    <property type="term" value="F:transmembrane transporter activity"/>
    <property type="evidence" value="ECO:0007669"/>
    <property type="project" value="InterPro"/>
</dbReference>
<reference evidence="9 10" key="1">
    <citation type="submission" date="2015-05" db="EMBL/GenBank/DDBJ databases">
        <title>Whole genome sequence and identification of bacterial endophytes from Costus igneus.</title>
        <authorList>
            <person name="Lee Y.P."/>
            <person name="Gan H.M."/>
            <person name="Eng W."/>
            <person name="Wheatley M.S."/>
            <person name="Caraballo A."/>
            <person name="Polter S."/>
            <person name="Savka M.A."/>
            <person name="Hudson A.O."/>
        </authorList>
    </citation>
    <scope>NUCLEOTIDE SEQUENCE [LARGE SCALE GENOMIC DNA]</scope>
    <source>
        <strain evidence="9 10">RIT379</strain>
    </source>
</reference>
<feature type="transmembrane region" description="Helical" evidence="8">
    <location>
        <begin position="289"/>
        <end position="307"/>
    </location>
</feature>
<dbReference type="PANTHER" id="PTHR30472:SF64">
    <property type="entry name" value="IRON(3+)-HYDROXAMATE IMPORT SYSTEM PERMEASE PROTEIN FHUG"/>
    <property type="match status" value="1"/>
</dbReference>
<feature type="transmembrane region" description="Helical" evidence="8">
    <location>
        <begin position="12"/>
        <end position="32"/>
    </location>
</feature>
<keyword evidence="6 8" id="KW-1133">Transmembrane helix</keyword>
<protein>
    <submittedName>
        <fullName evidence="9">Iron ABC transporter permease</fullName>
    </submittedName>
</protein>
<dbReference type="PANTHER" id="PTHR30472">
    <property type="entry name" value="FERRIC ENTEROBACTIN TRANSPORT SYSTEM PERMEASE PROTEIN"/>
    <property type="match status" value="1"/>
</dbReference>
<dbReference type="GO" id="GO:0005886">
    <property type="term" value="C:plasma membrane"/>
    <property type="evidence" value="ECO:0007669"/>
    <property type="project" value="UniProtKB-SubCell"/>
</dbReference>
<proteinExistence type="inferred from homology"/>
<feature type="transmembrane region" description="Helical" evidence="8">
    <location>
        <begin position="158"/>
        <end position="180"/>
    </location>
</feature>
<keyword evidence="7 8" id="KW-0472">Membrane</keyword>
<evidence type="ECO:0000313" key="10">
    <source>
        <dbReference type="Proteomes" id="UP000036045"/>
    </source>
</evidence>
<dbReference type="EMBL" id="LDPH01000033">
    <property type="protein sequence ID" value="KLV22045.1"/>
    <property type="molecule type" value="Genomic_DNA"/>
</dbReference>
<evidence type="ECO:0000256" key="2">
    <source>
        <dbReference type="ARBA" id="ARBA00007935"/>
    </source>
</evidence>
<dbReference type="InterPro" id="IPR000522">
    <property type="entry name" value="ABC_transptr_permease_BtuC"/>
</dbReference>
<dbReference type="RefSeq" id="WP_047944437.1">
    <property type="nucleotide sequence ID" value="NZ_CP053989.1"/>
</dbReference>
<keyword evidence="4" id="KW-1003">Cell membrane</keyword>
<evidence type="ECO:0000256" key="8">
    <source>
        <dbReference type="SAM" id="Phobius"/>
    </source>
</evidence>
<dbReference type="InterPro" id="IPR037294">
    <property type="entry name" value="ABC_BtuC-like"/>
</dbReference>
<evidence type="ECO:0000256" key="7">
    <source>
        <dbReference type="ARBA" id="ARBA00023136"/>
    </source>
</evidence>
<feature type="transmembrane region" description="Helical" evidence="8">
    <location>
        <begin position="319"/>
        <end position="336"/>
    </location>
</feature>
<feature type="transmembrane region" description="Helical" evidence="8">
    <location>
        <begin position="200"/>
        <end position="219"/>
    </location>
</feature>
<keyword evidence="3" id="KW-0813">Transport</keyword>
<feature type="transmembrane region" description="Helical" evidence="8">
    <location>
        <begin position="126"/>
        <end position="146"/>
    </location>
</feature>
<comment type="subcellular location">
    <subcellularLocation>
        <location evidence="1">Cell membrane</location>
        <topology evidence="1">Multi-pass membrane protein</topology>
    </subcellularLocation>
</comment>
<dbReference type="Proteomes" id="UP000036045">
    <property type="component" value="Unassembled WGS sequence"/>
</dbReference>
<comment type="caution">
    <text evidence="9">The sequence shown here is derived from an EMBL/GenBank/DDBJ whole genome shotgun (WGS) entry which is preliminary data.</text>
</comment>
<gene>
    <name evidence="9" type="ORF">ABW02_22050</name>
</gene>
<dbReference type="GO" id="GO:0033214">
    <property type="term" value="P:siderophore-iron import into cell"/>
    <property type="evidence" value="ECO:0007669"/>
    <property type="project" value="TreeGrafter"/>
</dbReference>
<accession>A0A0J1KZ45</accession>
<dbReference type="SUPFAM" id="SSF81345">
    <property type="entry name" value="ABC transporter involved in vitamin B12 uptake, BtuC"/>
    <property type="match status" value="1"/>
</dbReference>
<keyword evidence="5 8" id="KW-0812">Transmembrane</keyword>
<evidence type="ECO:0000256" key="3">
    <source>
        <dbReference type="ARBA" id="ARBA00022448"/>
    </source>
</evidence>
<feature type="transmembrane region" description="Helical" evidence="8">
    <location>
        <begin position="63"/>
        <end position="83"/>
    </location>
</feature>
<dbReference type="CDD" id="cd06550">
    <property type="entry name" value="TM_ABC_iron-siderophores_like"/>
    <property type="match status" value="1"/>
</dbReference>
<evidence type="ECO:0000256" key="4">
    <source>
        <dbReference type="ARBA" id="ARBA00022475"/>
    </source>
</evidence>
<dbReference type="OrthoDB" id="9811721at2"/>
<organism evidence="9 10">
    <name type="scientific">Niallia circulans</name>
    <name type="common">Bacillus circulans</name>
    <dbReference type="NCBI Taxonomy" id="1397"/>
    <lineage>
        <taxon>Bacteria</taxon>
        <taxon>Bacillati</taxon>
        <taxon>Bacillota</taxon>
        <taxon>Bacilli</taxon>
        <taxon>Bacillales</taxon>
        <taxon>Bacillaceae</taxon>
        <taxon>Niallia</taxon>
    </lineage>
</organism>
<feature type="transmembrane region" description="Helical" evidence="8">
    <location>
        <begin position="248"/>
        <end position="269"/>
    </location>
</feature>